<evidence type="ECO:0000313" key="6">
    <source>
        <dbReference type="Proteomes" id="UP000602745"/>
    </source>
</evidence>
<accession>A0A8J2YGD8</accession>
<dbReference type="InterPro" id="IPR013216">
    <property type="entry name" value="Methyltransf_11"/>
</dbReference>
<dbReference type="CDD" id="cd02440">
    <property type="entry name" value="AdoMet_MTases"/>
    <property type="match status" value="1"/>
</dbReference>
<dbReference type="SUPFAM" id="SSF53335">
    <property type="entry name" value="S-adenosyl-L-methionine-dependent methyltransferases"/>
    <property type="match status" value="1"/>
</dbReference>
<dbReference type="PANTHER" id="PTHR44942:SF4">
    <property type="entry name" value="METHYLTRANSFERASE TYPE 11 DOMAIN-CONTAINING PROTEIN"/>
    <property type="match status" value="1"/>
</dbReference>
<evidence type="ECO:0000256" key="3">
    <source>
        <dbReference type="ARBA" id="ARBA00022679"/>
    </source>
</evidence>
<dbReference type="Pfam" id="PF08241">
    <property type="entry name" value="Methyltransf_11"/>
    <property type="match status" value="1"/>
</dbReference>
<feature type="domain" description="Methyltransferase type 11" evidence="4">
    <location>
        <begin position="43"/>
        <end position="139"/>
    </location>
</feature>
<sequence length="256" mass="27285">MHAKSFHADAKRYSAFRPNYTGGLLAHLAQALAAAPPTTGPVLDVGSGTGIFTRQLRECLPASISVIGIEPSDAMREKAIDLAGRDTNLTYAAGAAERLPVEATSARAVVAAAAAHWFDRPAFFAEAGRVLRPSGPLAIVEYVRDEARSPAAAALIRFTADHGGPATYGRPDYAEELAALESFTQLDVFQETAILHLTAEQYIGLALSSSHARPAIEKLGAARAEELLRGLGEEHAGSDGLIPFGYIFQSFMVRRR</sequence>
<dbReference type="AlphaFoldDB" id="A0A8J2YGD8"/>
<evidence type="ECO:0000313" key="5">
    <source>
        <dbReference type="EMBL" id="GGE34424.1"/>
    </source>
</evidence>
<dbReference type="Proteomes" id="UP000602745">
    <property type="component" value="Unassembled WGS sequence"/>
</dbReference>
<dbReference type="GO" id="GO:0032259">
    <property type="term" value="P:methylation"/>
    <property type="evidence" value="ECO:0007669"/>
    <property type="project" value="UniProtKB-KW"/>
</dbReference>
<gene>
    <name evidence="5" type="ORF">GCM10007276_09760</name>
</gene>
<organism evidence="5 6">
    <name type="scientific">Agaricicola taiwanensis</name>
    <dbReference type="NCBI Taxonomy" id="591372"/>
    <lineage>
        <taxon>Bacteria</taxon>
        <taxon>Pseudomonadati</taxon>
        <taxon>Pseudomonadota</taxon>
        <taxon>Alphaproteobacteria</taxon>
        <taxon>Rhodobacterales</taxon>
        <taxon>Paracoccaceae</taxon>
        <taxon>Agaricicola</taxon>
    </lineage>
</organism>
<evidence type="ECO:0000259" key="4">
    <source>
        <dbReference type="Pfam" id="PF08241"/>
    </source>
</evidence>
<evidence type="ECO:0000256" key="1">
    <source>
        <dbReference type="ARBA" id="ARBA00008361"/>
    </source>
</evidence>
<evidence type="ECO:0000256" key="2">
    <source>
        <dbReference type="ARBA" id="ARBA00022603"/>
    </source>
</evidence>
<protein>
    <recommendedName>
        <fullName evidence="4">Methyltransferase type 11 domain-containing protein</fullName>
    </recommendedName>
</protein>
<proteinExistence type="inferred from homology"/>
<name>A0A8J2YGD8_9RHOB</name>
<dbReference type="EMBL" id="BMCP01000001">
    <property type="protein sequence ID" value="GGE34424.1"/>
    <property type="molecule type" value="Genomic_DNA"/>
</dbReference>
<dbReference type="RefSeq" id="WP_188408547.1">
    <property type="nucleotide sequence ID" value="NZ_BMCP01000001.1"/>
</dbReference>
<keyword evidence="3" id="KW-0808">Transferase</keyword>
<comment type="caution">
    <text evidence="5">The sequence shown here is derived from an EMBL/GenBank/DDBJ whole genome shotgun (WGS) entry which is preliminary data.</text>
</comment>
<dbReference type="GO" id="GO:0008757">
    <property type="term" value="F:S-adenosylmethionine-dependent methyltransferase activity"/>
    <property type="evidence" value="ECO:0007669"/>
    <property type="project" value="InterPro"/>
</dbReference>
<reference evidence="5" key="1">
    <citation type="journal article" date="2014" name="Int. J. Syst. Evol. Microbiol.">
        <title>Complete genome sequence of Corynebacterium casei LMG S-19264T (=DSM 44701T), isolated from a smear-ripened cheese.</title>
        <authorList>
            <consortium name="US DOE Joint Genome Institute (JGI-PGF)"/>
            <person name="Walter F."/>
            <person name="Albersmeier A."/>
            <person name="Kalinowski J."/>
            <person name="Ruckert C."/>
        </authorList>
    </citation>
    <scope>NUCLEOTIDE SEQUENCE</scope>
    <source>
        <strain evidence="5">CCM 7684</strain>
    </source>
</reference>
<dbReference type="InterPro" id="IPR051052">
    <property type="entry name" value="Diverse_substrate_MTase"/>
</dbReference>
<dbReference type="PANTHER" id="PTHR44942">
    <property type="entry name" value="METHYLTRANSF_11 DOMAIN-CONTAINING PROTEIN"/>
    <property type="match status" value="1"/>
</dbReference>
<keyword evidence="2" id="KW-0489">Methyltransferase</keyword>
<dbReference type="InterPro" id="IPR029063">
    <property type="entry name" value="SAM-dependent_MTases_sf"/>
</dbReference>
<keyword evidence="6" id="KW-1185">Reference proteome</keyword>
<reference evidence="5" key="2">
    <citation type="submission" date="2020-09" db="EMBL/GenBank/DDBJ databases">
        <authorList>
            <person name="Sun Q."/>
            <person name="Sedlacek I."/>
        </authorList>
    </citation>
    <scope>NUCLEOTIDE SEQUENCE</scope>
    <source>
        <strain evidence="5">CCM 7684</strain>
    </source>
</reference>
<comment type="similarity">
    <text evidence="1">Belongs to the methyltransferase superfamily.</text>
</comment>
<dbReference type="Gene3D" id="3.40.50.150">
    <property type="entry name" value="Vaccinia Virus protein VP39"/>
    <property type="match status" value="1"/>
</dbReference>